<proteinExistence type="predicted"/>
<gene>
    <name evidence="1" type="ORF">ANOM_001970</name>
</gene>
<dbReference type="EMBL" id="JNOM01000025">
    <property type="protein sequence ID" value="KNG89740.1"/>
    <property type="molecule type" value="Genomic_DNA"/>
</dbReference>
<evidence type="ECO:0000313" key="1">
    <source>
        <dbReference type="EMBL" id="KNG89740.1"/>
    </source>
</evidence>
<dbReference type="RefSeq" id="XP_015410663.1">
    <property type="nucleotide sequence ID" value="XM_015547227.1"/>
</dbReference>
<reference evidence="1 2" key="1">
    <citation type="submission" date="2014-06" db="EMBL/GenBank/DDBJ databases">
        <title>The Genome of the Aflatoxigenic Filamentous Fungus Aspergillus nomius.</title>
        <authorList>
            <person name="Moore M.G."/>
            <person name="Shannon B.M."/>
            <person name="Brian M.M."/>
        </authorList>
    </citation>
    <scope>NUCLEOTIDE SEQUENCE [LARGE SCALE GENOMIC DNA]</scope>
    <source>
        <strain evidence="1 2">NRRL 13137</strain>
    </source>
</reference>
<dbReference type="GeneID" id="26803774"/>
<comment type="caution">
    <text evidence="1">The sequence shown here is derived from an EMBL/GenBank/DDBJ whole genome shotgun (WGS) entry which is preliminary data.</text>
</comment>
<name>A0A0L1JDB8_ASPN3</name>
<sequence length="180" mass="19723">MMSITRYKDPIPDGALIVTTLDGAAFVQKTFPHAIFYPENNGHYAKDPDGTVIAVASDALCEEIDRRNAELEAKIAAGEKLTDELVLLSIAATTYATTTRFNTPLLEGAIVLDTENNLREFTASHPDVDLETVDEGYTINGPKDAIFGYIGDHLSKEIDERMKSMELFENLLAEKGVVGK</sequence>
<protein>
    <submittedName>
        <fullName evidence="1">Uncharacterized protein</fullName>
    </submittedName>
</protein>
<organism evidence="1 2">
    <name type="scientific">Aspergillus nomiae NRRL (strain ATCC 15546 / NRRL 13137 / CBS 260.88 / M93)</name>
    <dbReference type="NCBI Taxonomy" id="1509407"/>
    <lineage>
        <taxon>Eukaryota</taxon>
        <taxon>Fungi</taxon>
        <taxon>Dikarya</taxon>
        <taxon>Ascomycota</taxon>
        <taxon>Pezizomycotina</taxon>
        <taxon>Eurotiomycetes</taxon>
        <taxon>Eurotiomycetidae</taxon>
        <taxon>Eurotiales</taxon>
        <taxon>Aspergillaceae</taxon>
        <taxon>Aspergillus</taxon>
        <taxon>Aspergillus subgen. Circumdati</taxon>
    </lineage>
</organism>
<accession>A0A0L1JDB8</accession>
<dbReference type="AlphaFoldDB" id="A0A0L1JDB8"/>
<keyword evidence="2" id="KW-1185">Reference proteome</keyword>
<evidence type="ECO:0000313" key="2">
    <source>
        <dbReference type="Proteomes" id="UP000037505"/>
    </source>
</evidence>
<dbReference type="Proteomes" id="UP000037505">
    <property type="component" value="Unassembled WGS sequence"/>
</dbReference>
<dbReference type="OrthoDB" id="4435242at2759"/>